<evidence type="ECO:0000313" key="3">
    <source>
        <dbReference type="Proteomes" id="UP001499938"/>
    </source>
</evidence>
<evidence type="ECO:0008006" key="4">
    <source>
        <dbReference type="Google" id="ProtNLM"/>
    </source>
</evidence>
<proteinExistence type="predicted"/>
<dbReference type="Proteomes" id="UP001499938">
    <property type="component" value="Unassembled WGS sequence"/>
</dbReference>
<sequence>MSGIRRRHSTRPSAHRKTVPAAAGAIALALSAVAGVSAAAASPGAAPTDAATFVEAPHPAAVLADLNQARLADVISRGTSRVSIGAGRAAKDEATAERSARATAQIADAIATERAAEKVARAKARKAAAAKKAAQKAAAQLAANQADPQAVARRVMGEYGFGADQFGCLVQLWTGESDWNYTASNPSSGAYGIPQALPATKMATAGADWQTNPETQIRWGLGYIKASYGTPCGALNFWNSHYPHWY</sequence>
<accession>A0ABP4XWW2</accession>
<keyword evidence="3" id="KW-1185">Reference proteome</keyword>
<reference evidence="3" key="1">
    <citation type="journal article" date="2019" name="Int. J. Syst. Evol. Microbiol.">
        <title>The Global Catalogue of Microorganisms (GCM) 10K type strain sequencing project: providing services to taxonomists for standard genome sequencing and annotation.</title>
        <authorList>
            <consortium name="The Broad Institute Genomics Platform"/>
            <consortium name="The Broad Institute Genome Sequencing Center for Infectious Disease"/>
            <person name="Wu L."/>
            <person name="Ma J."/>
        </authorList>
    </citation>
    <scope>NUCLEOTIDE SEQUENCE [LARGE SCALE GENOMIC DNA]</scope>
    <source>
        <strain evidence="3">JCM 15592</strain>
    </source>
</reference>
<dbReference type="EMBL" id="BAAAPO010000034">
    <property type="protein sequence ID" value="GAA1797258.1"/>
    <property type="molecule type" value="Genomic_DNA"/>
</dbReference>
<name>A0ABP4XWW2_9MICO</name>
<evidence type="ECO:0000313" key="2">
    <source>
        <dbReference type="EMBL" id="GAA1797258.1"/>
    </source>
</evidence>
<dbReference type="InterPro" id="IPR023346">
    <property type="entry name" value="Lysozyme-like_dom_sf"/>
</dbReference>
<comment type="caution">
    <text evidence="2">The sequence shown here is derived from an EMBL/GenBank/DDBJ whole genome shotgun (WGS) entry which is preliminary data.</text>
</comment>
<feature type="signal peptide" evidence="1">
    <location>
        <begin position="1"/>
        <end position="34"/>
    </location>
</feature>
<protein>
    <recommendedName>
        <fullName evidence="4">Transglycosylase SLT domain-containing protein</fullName>
    </recommendedName>
</protein>
<gene>
    <name evidence="2" type="ORF">GCM10009811_21780</name>
</gene>
<keyword evidence="1" id="KW-0732">Signal</keyword>
<dbReference type="RefSeq" id="WP_344084934.1">
    <property type="nucleotide sequence ID" value="NZ_BAAAPO010000034.1"/>
</dbReference>
<evidence type="ECO:0000256" key="1">
    <source>
        <dbReference type="SAM" id="SignalP"/>
    </source>
</evidence>
<feature type="chain" id="PRO_5045312803" description="Transglycosylase SLT domain-containing protein" evidence="1">
    <location>
        <begin position="35"/>
        <end position="246"/>
    </location>
</feature>
<organism evidence="2 3">
    <name type="scientific">Nostocoides veronense</name>
    <dbReference type="NCBI Taxonomy" id="330836"/>
    <lineage>
        <taxon>Bacteria</taxon>
        <taxon>Bacillati</taxon>
        <taxon>Actinomycetota</taxon>
        <taxon>Actinomycetes</taxon>
        <taxon>Micrococcales</taxon>
        <taxon>Intrasporangiaceae</taxon>
        <taxon>Nostocoides</taxon>
    </lineage>
</organism>
<dbReference type="SUPFAM" id="SSF53955">
    <property type="entry name" value="Lysozyme-like"/>
    <property type="match status" value="1"/>
</dbReference>